<evidence type="ECO:0000313" key="2">
    <source>
        <dbReference type="Proteomes" id="UP001145114"/>
    </source>
</evidence>
<feature type="non-terminal residue" evidence="1">
    <location>
        <position position="67"/>
    </location>
</feature>
<comment type="caution">
    <text evidence="1">The sequence shown here is derived from an EMBL/GenBank/DDBJ whole genome shotgun (WGS) entry which is preliminary data.</text>
</comment>
<gene>
    <name evidence="1" type="ORF">EV182_006845</name>
</gene>
<sequence>MLGYDDLISKLSCTSDSEVEDLIFDAIYQGLLAAKLDQQRRIVNIDYVVARDINSSDLPQIRDSLLA</sequence>
<dbReference type="Proteomes" id="UP001145114">
    <property type="component" value="Unassembled WGS sequence"/>
</dbReference>
<reference evidence="1" key="1">
    <citation type="submission" date="2022-06" db="EMBL/GenBank/DDBJ databases">
        <title>Phylogenomic reconstructions and comparative analyses of Kickxellomycotina fungi.</title>
        <authorList>
            <person name="Reynolds N.K."/>
            <person name="Stajich J.E."/>
            <person name="Barry K."/>
            <person name="Grigoriev I.V."/>
            <person name="Crous P."/>
            <person name="Smith M.E."/>
        </authorList>
    </citation>
    <scope>NUCLEOTIDE SEQUENCE</scope>
    <source>
        <strain evidence="1">RSA 2271</strain>
    </source>
</reference>
<proteinExistence type="predicted"/>
<dbReference type="EMBL" id="JAMZIH010008097">
    <property type="protein sequence ID" value="KAJ1672611.1"/>
    <property type="molecule type" value="Genomic_DNA"/>
</dbReference>
<name>A0ACC1HBA5_9FUNG</name>
<accession>A0ACC1HBA5</accession>
<organism evidence="1 2">
    <name type="scientific">Spiromyces aspiralis</name>
    <dbReference type="NCBI Taxonomy" id="68401"/>
    <lineage>
        <taxon>Eukaryota</taxon>
        <taxon>Fungi</taxon>
        <taxon>Fungi incertae sedis</taxon>
        <taxon>Zoopagomycota</taxon>
        <taxon>Kickxellomycotina</taxon>
        <taxon>Kickxellomycetes</taxon>
        <taxon>Kickxellales</taxon>
        <taxon>Kickxellaceae</taxon>
        <taxon>Spiromyces</taxon>
    </lineage>
</organism>
<protein>
    <submittedName>
        <fullName evidence="1">Uncharacterized protein</fullName>
    </submittedName>
</protein>
<keyword evidence="2" id="KW-1185">Reference proteome</keyword>
<evidence type="ECO:0000313" key="1">
    <source>
        <dbReference type="EMBL" id="KAJ1672611.1"/>
    </source>
</evidence>